<organism evidence="3 4">
    <name type="scientific">Forsythia ovata</name>
    <dbReference type="NCBI Taxonomy" id="205694"/>
    <lineage>
        <taxon>Eukaryota</taxon>
        <taxon>Viridiplantae</taxon>
        <taxon>Streptophyta</taxon>
        <taxon>Embryophyta</taxon>
        <taxon>Tracheophyta</taxon>
        <taxon>Spermatophyta</taxon>
        <taxon>Magnoliopsida</taxon>
        <taxon>eudicotyledons</taxon>
        <taxon>Gunneridae</taxon>
        <taxon>Pentapetalae</taxon>
        <taxon>asterids</taxon>
        <taxon>lamiids</taxon>
        <taxon>Lamiales</taxon>
        <taxon>Oleaceae</taxon>
        <taxon>Forsythieae</taxon>
        <taxon>Forsythia</taxon>
    </lineage>
</organism>
<evidence type="ECO:0000313" key="3">
    <source>
        <dbReference type="EMBL" id="KAL2468957.1"/>
    </source>
</evidence>
<dbReference type="GO" id="GO:0010467">
    <property type="term" value="P:gene expression"/>
    <property type="evidence" value="ECO:0007669"/>
    <property type="project" value="UniProtKB-ARBA"/>
</dbReference>
<proteinExistence type="predicted"/>
<evidence type="ECO:0000259" key="2">
    <source>
        <dbReference type="Pfam" id="PF03725"/>
    </source>
</evidence>
<reference evidence="4" key="1">
    <citation type="submission" date="2024-07" db="EMBL/GenBank/DDBJ databases">
        <title>Two chromosome-level genome assemblies of Korean endemic species Abeliophyllum distichum and Forsythia ovata (Oleaceae).</title>
        <authorList>
            <person name="Jang H."/>
        </authorList>
    </citation>
    <scope>NUCLEOTIDE SEQUENCE [LARGE SCALE GENOMIC DNA]</scope>
</reference>
<dbReference type="PANTHER" id="PTHR11953">
    <property type="entry name" value="EXOSOME COMPLEX COMPONENT"/>
    <property type="match status" value="1"/>
</dbReference>
<keyword evidence="4" id="KW-1185">Reference proteome</keyword>
<dbReference type="PANTHER" id="PTHR11953:SF0">
    <property type="entry name" value="EXOSOME COMPLEX COMPONENT RRP41"/>
    <property type="match status" value="1"/>
</dbReference>
<accession>A0ABD1PYG0</accession>
<name>A0ABD1PYG0_9LAMI</name>
<gene>
    <name evidence="3" type="ORF">Fot_50533</name>
</gene>
<dbReference type="InterPro" id="IPR036345">
    <property type="entry name" value="ExoRNase_PH_dom2_sf"/>
</dbReference>
<feature type="region of interest" description="Disordered" evidence="1">
    <location>
        <begin position="168"/>
        <end position="206"/>
    </location>
</feature>
<feature type="domain" description="Exoribonuclease phosphorolytic" evidence="2">
    <location>
        <begin position="261"/>
        <end position="326"/>
    </location>
</feature>
<dbReference type="InterPro" id="IPR015847">
    <property type="entry name" value="ExoRNase_PH_dom2"/>
</dbReference>
<dbReference type="InterPro" id="IPR050080">
    <property type="entry name" value="RNase_PH"/>
</dbReference>
<dbReference type="SUPFAM" id="SSF55666">
    <property type="entry name" value="Ribonuclease PH domain 2-like"/>
    <property type="match status" value="1"/>
</dbReference>
<dbReference type="Pfam" id="PF03725">
    <property type="entry name" value="RNase_PH_C"/>
    <property type="match status" value="1"/>
</dbReference>
<dbReference type="EMBL" id="JBFOLJ010000016">
    <property type="protein sequence ID" value="KAL2468957.1"/>
    <property type="molecule type" value="Genomic_DNA"/>
</dbReference>
<dbReference type="InterPro" id="IPR027408">
    <property type="entry name" value="PNPase/RNase_PH_dom_sf"/>
</dbReference>
<protein>
    <submittedName>
        <fullName evidence="3">3'-5'-exoribonuclease family protein isoform 2</fullName>
    </submittedName>
</protein>
<dbReference type="Gene3D" id="3.30.230.70">
    <property type="entry name" value="GHMP Kinase, N-terminal domain"/>
    <property type="match status" value="1"/>
</dbReference>
<evidence type="ECO:0000313" key="4">
    <source>
        <dbReference type="Proteomes" id="UP001604277"/>
    </source>
</evidence>
<sequence length="340" mass="36563">MEHSTKEIDESDTVTSEELVRIDGNIPTNPIGLEGCSMIASAAFCVSTSSEWLGSSTSAILGSLEGDALNRGEMYLADSVHPSTSLTPVNDEGLLLEELTVKNYDYGSSNSSFVSCSTTREGVNHKGRYLHQLGAHGPNNIIIDRDLISRNKDPLALISREDLQRTSSSYHELKPLSSRQNDKDYSTISSHLTDGHGKKSSSTLPLGYDRSKAVHRDIFSYSSDNGGVHIDTPHASFPGTRSACINAATLALADAGIPMCDLVTSCSAGYLNSTPLLDLNYVEDSAGGPDVTVGILPNLDKVTLLQMDAELQMDTFENVMQLAIEGCKAVANYLREVRAV</sequence>
<dbReference type="Proteomes" id="UP001604277">
    <property type="component" value="Unassembled WGS sequence"/>
</dbReference>
<evidence type="ECO:0000256" key="1">
    <source>
        <dbReference type="SAM" id="MobiDB-lite"/>
    </source>
</evidence>
<comment type="caution">
    <text evidence="3">The sequence shown here is derived from an EMBL/GenBank/DDBJ whole genome shotgun (WGS) entry which is preliminary data.</text>
</comment>
<dbReference type="AlphaFoldDB" id="A0ABD1PYG0"/>